<evidence type="ECO:0000313" key="10">
    <source>
        <dbReference type="EMBL" id="VTJ61408.1"/>
    </source>
</evidence>
<dbReference type="InterPro" id="IPR057365">
    <property type="entry name" value="URGCP"/>
</dbReference>
<dbReference type="SUPFAM" id="SSF52540">
    <property type="entry name" value="P-loop containing nucleoside triphosphate hydrolases"/>
    <property type="match status" value="1"/>
</dbReference>
<protein>
    <recommendedName>
        <fullName evidence="9">VLIG-type G domain-containing protein</fullName>
    </recommendedName>
</protein>
<evidence type="ECO:0000256" key="7">
    <source>
        <dbReference type="ARBA" id="ARBA00023242"/>
    </source>
</evidence>
<sequence length="2459" mass="284321">MVCSRCLTTLRRGKLLVWNFVICGDQTQGMLAMDTSKQTPDEPLLRSKRRQDLPEMLREVGLGVEYWLIKLKEVLGVTCAQSLQYLKRKDLQKLKSQIQYPWEKRALEKLLDLSHSNSLAELQESPVERKKEKQAEQAVKELRNLLSEGRQRQEEAVKRKEAELRQAMEIPEENRLKPPKPLREVIEIMKRTFSPTEQTPSHRPNLPDRDLVRWASGGLALQGIYKTCHHMDLIQRREELLSVPKEFSLLGPQHGTLMKSEEFTSSQAEVMFTQSMENLGFSLTTSAKGGGGGFSLETEVDKSKHSESKETHLTNSECSYFCSTKFRYTPMASCHFPIDQLQLSNAALQELKCLEDLLDQTTDPQESQVLKQWSERFFHRFGSHANQGPLHLGGIYWWKAVSKGFQSDQLVDIKQQAIETLNIYISCGYSGFGTNVAAGINVSDSQSKADTQNKTFQNLQTKFQLSVSKTGGPPEADDLAQWKAGLVASNQTWCVIDRGIQLVPIWDIILSRYRSDFTDPLKMANCLRDNYTSLTGFSAQIQEGEELLKIRQEVRVFLDGVKSWVVSDPEKQLQKMIDFMQILSQKTKGDDTWINLCLTDKDLQTFLVNTVNFCKMSFNYKTKCIKMLLGILLDPHIYKVENFPQNHSIMDWINQPESEEELVKCFQFSEFINIIKDTQNEVLEVKVKSESPESVEKVQRKATYKVSLALNSFLNHLQATEQTDTQLLLLSIAAGAGYQVISNNFQHLLSHDELNFLLDKMQTAYNKYQQLKTTSSSRAHAFLVFTSLTATAGVTVISPEEKTKRMEFITKHMEQLFSEEVVHVLTKCGGDHDWENLERDLSLLIDGDYEATISSVKMDEVKRELQSLLDEKKQPCEPETNTNNTHEIIENGAFLDLLQRLGLEHYYPKRMSRADFHLIYKPSVCNTQPKSEQELPFYFLQKLLMQDYRLRYQVFKEDGNIEHQVSPSISNQENEASNPYEDFFEDDDNPTNTLIIDSKPHIHPMDIQMAIFHCADDFARQYILTKLFICQFALPLLVPNPCTSQIEFSVWSLRQIRRSWQQARESPQGKISHQSQQMCRVSTPFVSFIRVGSGLSASKSEIMNCLLSECKHDVFFHRYCRESSKNCLLMGGVVEICWFCPGGEEEDRFDNCVTFTNLHGDAKEHKRQLTFLQEVSSIIVVLMSASNDNEESRAVVNDLWQSSKSLICLLDDKEKSKSNYSDRKVKIGMKSKNGAELTEELTTAIRHLLKFSDTALSIEDCCHIAYQKGFFIDEDQSDFKEVKKKAQIIRSLLEQTELTQVKENFLPLQGQLWHLWCKKDKEMYHLREKGNRSIEQHKSEIETDKQRIRQQQLEKAFPLKDVMKFVLQILYKYSETHTLLYFLQRMSMFLDILTAEHLKNLNETLSNLFSKIQTEKRKSQNSNSLKLLQHQIESISTKIINCTLGIEQFLREIGQIYEALEETSSTRDILFLFLPQIAADLMTSGVPIELTDGDTSYVPLKWVAAVFDKLSEKLGDKRLFVLSVLGLQSSGKSTLLNALFGLQFSVSAGRCTRGAYMQLLKVDESSTEELGFDFVLVVDTEGLRAPELSNKSQNWDNELATFVIGLANLTLINIFGENPSEMQDILQIAVQAFLRMKQVKISPTCIFVHQNVGEVTAKDQTMDGRRQLEQRLDEMAALAAKQEECSDVTCFNDVIKFDVNTHVYYFAHLWEGNPPMAPPNPRYSHNVQELKSRILLTAKQESRGSIMRISDVKFRVQDLWRALVNENFIFSFRNTREVMAMSKLETMYNHWTWELRSHMLDLPNQLHNQIQNRKILTLKASMIEDPVVKKYETIKQEFEKYFTEDTESYILIQWKAHFEYRLLVLKESLISDTKRKANELIHLKESQELLEQKKKVYQNELLDRSQKLALSLNGEKLSDEDLREKFNQIWGKWVCEVSSNVSQAIEPNIDVDAENILLDHFKKEKNIVEKIKRNTREDFQIDFVKHVKICPEYCTFSKNLEACDKVPINMTTERIFSRFDESINSIWSHQRDYDQSDFHEILRVVENEVNSALTKDRYIFTGEYKIELCWCLFCRASKHFKEMHRAFKIANDPVRYLENKKDDFFMSFKIFCQGATSITSFVDFLWQKLTPAVSDTIWGNMSLKTTGDIQATCPAFSGNRANLEKHILISLAEEENFDSYWQYIHNPESFFRTYIRNKTTKYFSVNRGKNIKTFLKTSLEDIKSAILSAIHESTAVAKNKSSTASEWLDLFCDYLGNKLIFPRRDLISIEHQEIKDMEFLKEAMSAALDPAMKKVEEIFSSRNIDEMVPEIEKTLSEHLCGCWKQCPFCKAICTNTIPEHDGDHRVSFHRPQAINGWHKYKSEHFVIDCCTSLVASDSSFILRDDRIFLYKKYRQAGGDFATWSITPDSSTQPYWKWFVSHFRSKLEENYEKKFTNLGKIPDEWAKITKQDVLNDLNKQ</sequence>
<name>A0A5E4AVH5_MARMO</name>
<dbReference type="GO" id="GO:0005634">
    <property type="term" value="C:nucleus"/>
    <property type="evidence" value="ECO:0007669"/>
    <property type="project" value="UniProtKB-SubCell"/>
</dbReference>
<dbReference type="GO" id="GO:0005737">
    <property type="term" value="C:cytoplasm"/>
    <property type="evidence" value="ECO:0007669"/>
    <property type="project" value="UniProtKB-SubCell"/>
</dbReference>
<dbReference type="PANTHER" id="PTHR22796:SF6">
    <property type="entry name" value="INTERFERON-INDUCED VERY LARGE GTPASE 1-RELATED"/>
    <property type="match status" value="1"/>
</dbReference>
<evidence type="ECO:0000256" key="2">
    <source>
        <dbReference type="ARBA" id="ARBA00004496"/>
    </source>
</evidence>
<comment type="subcellular location">
    <subcellularLocation>
        <location evidence="2">Cytoplasm</location>
    </subcellularLocation>
    <subcellularLocation>
        <location evidence="1">Nucleus</location>
    </subcellularLocation>
</comment>
<dbReference type="InterPro" id="IPR030383">
    <property type="entry name" value="G_VLIG_dom"/>
</dbReference>
<dbReference type="Pfam" id="PF25683">
    <property type="entry name" value="URGCP_GTPase"/>
    <property type="match status" value="1"/>
</dbReference>
<keyword evidence="7" id="KW-0539">Nucleus</keyword>
<dbReference type="InterPro" id="IPR058641">
    <property type="entry name" value="GVIN1_dom"/>
</dbReference>
<evidence type="ECO:0000313" key="11">
    <source>
        <dbReference type="Proteomes" id="UP000335636"/>
    </source>
</evidence>
<keyword evidence="8" id="KW-0175">Coiled coil</keyword>
<dbReference type="Gene3D" id="3.40.50.300">
    <property type="entry name" value="P-loop containing nucleotide triphosphate hydrolases"/>
    <property type="match status" value="1"/>
</dbReference>
<feature type="coiled-coil region" evidence="8">
    <location>
        <begin position="128"/>
        <end position="170"/>
    </location>
</feature>
<dbReference type="PANTHER" id="PTHR22796">
    <property type="entry name" value="URG4-RELATED"/>
    <property type="match status" value="1"/>
</dbReference>
<keyword evidence="11" id="KW-1185">Reference proteome</keyword>
<organism evidence="10 11">
    <name type="scientific">Marmota monax</name>
    <name type="common">Woodchuck</name>
    <dbReference type="NCBI Taxonomy" id="9995"/>
    <lineage>
        <taxon>Eukaryota</taxon>
        <taxon>Metazoa</taxon>
        <taxon>Chordata</taxon>
        <taxon>Craniata</taxon>
        <taxon>Vertebrata</taxon>
        <taxon>Euteleostomi</taxon>
        <taxon>Mammalia</taxon>
        <taxon>Eutheria</taxon>
        <taxon>Euarchontoglires</taxon>
        <taxon>Glires</taxon>
        <taxon>Rodentia</taxon>
        <taxon>Sciuromorpha</taxon>
        <taxon>Sciuridae</taxon>
        <taxon>Xerinae</taxon>
        <taxon>Marmotini</taxon>
        <taxon>Marmota</taxon>
    </lineage>
</organism>
<keyword evidence="6" id="KW-0342">GTP-binding</keyword>
<dbReference type="Proteomes" id="UP000335636">
    <property type="component" value="Unassembled WGS sequence"/>
</dbReference>
<reference evidence="10" key="1">
    <citation type="submission" date="2019-04" db="EMBL/GenBank/DDBJ databases">
        <authorList>
            <person name="Alioto T."/>
            <person name="Alioto T."/>
        </authorList>
    </citation>
    <scope>NUCLEOTIDE SEQUENCE [LARGE SCALE GENOMIC DNA]</scope>
</reference>
<proteinExistence type="inferred from homology"/>
<evidence type="ECO:0000256" key="4">
    <source>
        <dbReference type="ARBA" id="ARBA00022490"/>
    </source>
</evidence>
<evidence type="ECO:0000259" key="9">
    <source>
        <dbReference type="PROSITE" id="PS51717"/>
    </source>
</evidence>
<dbReference type="Pfam" id="PF25974">
    <property type="entry name" value="URGCP_9th"/>
    <property type="match status" value="1"/>
</dbReference>
<gene>
    <name evidence="10" type="ORF">MONAX_5E016843</name>
</gene>
<evidence type="ECO:0000256" key="6">
    <source>
        <dbReference type="ARBA" id="ARBA00023134"/>
    </source>
</evidence>
<comment type="caution">
    <text evidence="10">The sequence shown here is derived from an EMBL/GenBank/DDBJ whole genome shotgun (WGS) entry which is preliminary data.</text>
</comment>
<accession>A0A5E4AVH5</accession>
<evidence type="ECO:0000256" key="1">
    <source>
        <dbReference type="ARBA" id="ARBA00004123"/>
    </source>
</evidence>
<keyword evidence="4" id="KW-0963">Cytoplasm</keyword>
<dbReference type="PROSITE" id="PS51717">
    <property type="entry name" value="G_VLIG"/>
    <property type="match status" value="1"/>
</dbReference>
<dbReference type="InterPro" id="IPR027417">
    <property type="entry name" value="P-loop_NTPase"/>
</dbReference>
<evidence type="ECO:0000256" key="3">
    <source>
        <dbReference type="ARBA" id="ARBA00006828"/>
    </source>
</evidence>
<keyword evidence="5" id="KW-0547">Nucleotide-binding</keyword>
<dbReference type="GO" id="GO:0005525">
    <property type="term" value="F:GTP binding"/>
    <property type="evidence" value="ECO:0007669"/>
    <property type="project" value="UniProtKB-KW"/>
</dbReference>
<dbReference type="Pfam" id="PF25496">
    <property type="entry name" value="URGCP"/>
    <property type="match status" value="1"/>
</dbReference>
<evidence type="ECO:0000256" key="8">
    <source>
        <dbReference type="SAM" id="Coils"/>
    </source>
</evidence>
<comment type="similarity">
    <text evidence="3">Belongs to the TRAFAC class dynamin-like GTPase superfamily. Very large inducible GTPase (VLIG) family.</text>
</comment>
<dbReference type="EMBL" id="CABDUW010000174">
    <property type="protein sequence ID" value="VTJ61408.1"/>
    <property type="molecule type" value="Genomic_DNA"/>
</dbReference>
<evidence type="ECO:0000256" key="5">
    <source>
        <dbReference type="ARBA" id="ARBA00022741"/>
    </source>
</evidence>
<feature type="domain" description="VLIG-type G" evidence="9">
    <location>
        <begin position="1516"/>
        <end position="1757"/>
    </location>
</feature>